<dbReference type="AlphaFoldDB" id="A0A1G2JMJ7"/>
<protein>
    <submittedName>
        <fullName evidence="1">Uncharacterized protein</fullName>
    </submittedName>
</protein>
<reference evidence="1 2" key="1">
    <citation type="journal article" date="2016" name="Nat. Commun.">
        <title>Thousands of microbial genomes shed light on interconnected biogeochemical processes in an aquifer system.</title>
        <authorList>
            <person name="Anantharaman K."/>
            <person name="Brown C.T."/>
            <person name="Hug L.A."/>
            <person name="Sharon I."/>
            <person name="Castelle C.J."/>
            <person name="Probst A.J."/>
            <person name="Thomas B.C."/>
            <person name="Singh A."/>
            <person name="Wilkins M.J."/>
            <person name="Karaoz U."/>
            <person name="Brodie E.L."/>
            <person name="Williams K.H."/>
            <person name="Hubbard S.S."/>
            <person name="Banfield J.F."/>
        </authorList>
    </citation>
    <scope>NUCLEOTIDE SEQUENCE [LARGE SCALE GENOMIC DNA]</scope>
</reference>
<sequence length="138" mass="16145">MEIVDKYGYLEEVIGYIEQNIISEKGWPRVLRKIRISKELLAELSLGIKKFSENAFFALLEEKLEKRHSSITGAEAYVYGVDLKIDIEKKKAFILLTLNFKIVQREETEDKITMIIKMFSKENIKVNFVAKEKNNLKK</sequence>
<proteinExistence type="predicted"/>
<accession>A0A1G2JMJ7</accession>
<dbReference type="EMBL" id="MHPU01000039">
    <property type="protein sequence ID" value="OGZ87681.1"/>
    <property type="molecule type" value="Genomic_DNA"/>
</dbReference>
<evidence type="ECO:0000313" key="1">
    <source>
        <dbReference type="EMBL" id="OGZ87681.1"/>
    </source>
</evidence>
<comment type="caution">
    <text evidence="1">The sequence shown here is derived from an EMBL/GenBank/DDBJ whole genome shotgun (WGS) entry which is preliminary data.</text>
</comment>
<dbReference type="Proteomes" id="UP000178935">
    <property type="component" value="Unassembled WGS sequence"/>
</dbReference>
<evidence type="ECO:0000313" key="2">
    <source>
        <dbReference type="Proteomes" id="UP000178935"/>
    </source>
</evidence>
<organism evidence="1 2">
    <name type="scientific">Candidatus Staskawiczbacteria bacterium RIFOXYD1_FULL_32_13</name>
    <dbReference type="NCBI Taxonomy" id="1802234"/>
    <lineage>
        <taxon>Bacteria</taxon>
        <taxon>Candidatus Staskawicziibacteriota</taxon>
    </lineage>
</organism>
<name>A0A1G2JMJ7_9BACT</name>
<gene>
    <name evidence="1" type="ORF">A2561_03230</name>
</gene>